<evidence type="ECO:0008006" key="4">
    <source>
        <dbReference type="Google" id="ProtNLM"/>
    </source>
</evidence>
<dbReference type="Proteomes" id="UP001165363">
    <property type="component" value="Unassembled WGS sequence"/>
</dbReference>
<proteinExistence type="predicted"/>
<dbReference type="EMBL" id="JAMGBD010000001">
    <property type="protein sequence ID" value="MCL6682667.1"/>
    <property type="molecule type" value="Genomic_DNA"/>
</dbReference>
<accession>A0ABT0RJ81</accession>
<gene>
    <name evidence="2" type="ORF">LZ536_01970</name>
</gene>
<feature type="region of interest" description="Disordered" evidence="1">
    <location>
        <begin position="43"/>
        <end position="70"/>
    </location>
</feature>
<organism evidence="2 3">
    <name type="scientific">Sphingomonas alba</name>
    <dbReference type="NCBI Taxonomy" id="2908208"/>
    <lineage>
        <taxon>Bacteria</taxon>
        <taxon>Pseudomonadati</taxon>
        <taxon>Pseudomonadota</taxon>
        <taxon>Alphaproteobacteria</taxon>
        <taxon>Sphingomonadales</taxon>
        <taxon>Sphingomonadaceae</taxon>
        <taxon>Sphingomonas</taxon>
    </lineage>
</organism>
<sequence length="70" mass="7906">METRLAFYRRRACEEYLAHSNAIHPEQQASHLGMARHFDKLAKAEAEKPQPDAPEQDSLELAIEPAAECS</sequence>
<protein>
    <recommendedName>
        <fullName evidence="4">DUF4167 domain-containing protein</fullName>
    </recommendedName>
</protein>
<comment type="caution">
    <text evidence="2">The sequence shown here is derived from an EMBL/GenBank/DDBJ whole genome shotgun (WGS) entry which is preliminary data.</text>
</comment>
<evidence type="ECO:0000256" key="1">
    <source>
        <dbReference type="SAM" id="MobiDB-lite"/>
    </source>
</evidence>
<evidence type="ECO:0000313" key="2">
    <source>
        <dbReference type="EMBL" id="MCL6682667.1"/>
    </source>
</evidence>
<name>A0ABT0RJ81_9SPHN</name>
<evidence type="ECO:0000313" key="3">
    <source>
        <dbReference type="Proteomes" id="UP001165363"/>
    </source>
</evidence>
<keyword evidence="3" id="KW-1185">Reference proteome</keyword>
<reference evidence="2" key="1">
    <citation type="submission" date="2022-05" db="EMBL/GenBank/DDBJ databases">
        <authorList>
            <person name="Jo J.-H."/>
            <person name="Im W.-T."/>
        </authorList>
    </citation>
    <scope>NUCLEOTIDE SEQUENCE</scope>
    <source>
        <strain evidence="2">SE158</strain>
    </source>
</reference>
<dbReference type="RefSeq" id="WP_249846622.1">
    <property type="nucleotide sequence ID" value="NZ_JAMGBD010000001.1"/>
</dbReference>